<accession>A0AAE1HF31</accession>
<evidence type="ECO:0000256" key="1">
    <source>
        <dbReference type="SAM" id="MobiDB-lite"/>
    </source>
</evidence>
<reference evidence="3" key="2">
    <citation type="journal article" date="2023" name="BMC Genomics">
        <title>Pest status, molecular evolution, and epigenetic factors derived from the genome assembly of Frankliniella fusca, a thysanopteran phytovirus vector.</title>
        <authorList>
            <person name="Catto M.A."/>
            <person name="Labadie P.E."/>
            <person name="Jacobson A.L."/>
            <person name="Kennedy G.G."/>
            <person name="Srinivasan R."/>
            <person name="Hunt B.G."/>
        </authorList>
    </citation>
    <scope>NUCLEOTIDE SEQUENCE</scope>
    <source>
        <strain evidence="3">PL_HMW_Pooled</strain>
    </source>
</reference>
<dbReference type="PRINTS" id="PR01217">
    <property type="entry name" value="PRICHEXTENSN"/>
</dbReference>
<keyword evidence="4" id="KW-1185">Reference proteome</keyword>
<feature type="compositionally biased region" description="Low complexity" evidence="1">
    <location>
        <begin position="564"/>
        <end position="574"/>
    </location>
</feature>
<gene>
    <name evidence="3" type="ORF">KUF71_008507</name>
</gene>
<feature type="compositionally biased region" description="Low complexity" evidence="1">
    <location>
        <begin position="312"/>
        <end position="348"/>
    </location>
</feature>
<sequence>MESSAHRECTARLGPRVNNPDIPATSFSCVGRHNGYYADVETDCQVYHMCLDRQQFSYACPNTTRFQQRMMVCDHWYQVDCPSAPLSYSANLLIGQRDRLFVEDDEHRALHEATVRTSKGLLKGLSQPAANALDRGAPLEKQPPASVAATRAPFAAKPPPPSSALELPFEDDEPQRGAFFQRSPSSSFAQVYQNLVQQPSSTTAAPPSSTPSSTTPSSTARSSAPSLSFTFSPPSTPVPPRFSISFSPSPSFPASGHNLQRPAPSGSAPSGPAPSGPAPSGPAPSGPARSVPSPSSPSPTFAPSTPSPSPAPATFFPSAPSPSPTAFSLNVPSAGGFSPSAPSSTFQPPSGPPPSTFFPSAPSPSTFLPSGPSANTFSPSGPSASTFRPSAPASNGFAFGGAQVRVPSRELEAPDFPEPDGNHLSSASASSLAPPPPTSFPSFPNTFAPGTAPSPVSFERMTAQQTSSFASPFPRSVSRPAAPPSPSRELTPPLLNSAFGSSASGASAPGLAASGPSAPGQSAPGQSAPEQTSPGTTGVGASGPGSFPRPFSSFNSTQRLSLFAATSAPSSAPRATPPPPSRELEAPVEESELDYNTVELKYQDTRRLFFIPTDDARDASGGKRGLEGDNSEPAPVVVIKYPSKSTRGVSGSTAHLKSYSEDVKRRVDPACPLCHPDFVVPGTCSPCVLLR</sequence>
<proteinExistence type="predicted"/>
<evidence type="ECO:0000313" key="4">
    <source>
        <dbReference type="Proteomes" id="UP001219518"/>
    </source>
</evidence>
<dbReference type="PROSITE" id="PS50940">
    <property type="entry name" value="CHIT_BIND_II"/>
    <property type="match status" value="1"/>
</dbReference>
<name>A0AAE1HF31_9NEOP</name>
<feature type="compositionally biased region" description="Low complexity" evidence="1">
    <location>
        <begin position="544"/>
        <end position="556"/>
    </location>
</feature>
<dbReference type="SMART" id="SM00494">
    <property type="entry name" value="ChtBD2"/>
    <property type="match status" value="1"/>
</dbReference>
<protein>
    <submittedName>
        <fullName evidence="3">U-scoloptoxin(01)-Cw1a</fullName>
    </submittedName>
</protein>
<reference evidence="3" key="1">
    <citation type="submission" date="2021-07" db="EMBL/GenBank/DDBJ databases">
        <authorList>
            <person name="Catto M.A."/>
            <person name="Jacobson A."/>
            <person name="Kennedy G."/>
            <person name="Labadie P."/>
            <person name="Hunt B.G."/>
            <person name="Srinivasan R."/>
        </authorList>
    </citation>
    <scope>NUCLEOTIDE SEQUENCE</scope>
    <source>
        <strain evidence="3">PL_HMW_Pooled</strain>
        <tissue evidence="3">Head</tissue>
    </source>
</reference>
<feature type="compositionally biased region" description="Low complexity" evidence="1">
    <location>
        <begin position="440"/>
        <end position="449"/>
    </location>
</feature>
<feature type="compositionally biased region" description="Polar residues" evidence="1">
    <location>
        <begin position="372"/>
        <end position="388"/>
    </location>
</feature>
<feature type="compositionally biased region" description="Low complexity" evidence="1">
    <location>
        <begin position="286"/>
        <end position="304"/>
    </location>
</feature>
<organism evidence="3 4">
    <name type="scientific">Frankliniella fusca</name>
    <dbReference type="NCBI Taxonomy" id="407009"/>
    <lineage>
        <taxon>Eukaryota</taxon>
        <taxon>Metazoa</taxon>
        <taxon>Ecdysozoa</taxon>
        <taxon>Arthropoda</taxon>
        <taxon>Hexapoda</taxon>
        <taxon>Insecta</taxon>
        <taxon>Pterygota</taxon>
        <taxon>Neoptera</taxon>
        <taxon>Paraneoptera</taxon>
        <taxon>Thysanoptera</taxon>
        <taxon>Terebrantia</taxon>
        <taxon>Thripoidea</taxon>
        <taxon>Thripidae</taxon>
        <taxon>Frankliniella</taxon>
    </lineage>
</organism>
<dbReference type="PANTHER" id="PTHR22933:SF44">
    <property type="entry name" value="RE15157P"/>
    <property type="match status" value="1"/>
</dbReference>
<feature type="compositionally biased region" description="Low complexity" evidence="1">
    <location>
        <begin position="241"/>
        <end position="255"/>
    </location>
</feature>
<feature type="region of interest" description="Disordered" evidence="1">
    <location>
        <begin position="197"/>
        <end position="592"/>
    </location>
</feature>
<dbReference type="Proteomes" id="UP001219518">
    <property type="component" value="Unassembled WGS sequence"/>
</dbReference>
<feature type="compositionally biased region" description="Pro residues" evidence="1">
    <location>
        <begin position="271"/>
        <end position="285"/>
    </location>
</feature>
<dbReference type="Pfam" id="PF01607">
    <property type="entry name" value="CBM_14"/>
    <property type="match status" value="1"/>
</dbReference>
<evidence type="ECO:0000259" key="2">
    <source>
        <dbReference type="PROSITE" id="PS50940"/>
    </source>
</evidence>
<comment type="caution">
    <text evidence="3">The sequence shown here is derived from an EMBL/GenBank/DDBJ whole genome shotgun (WGS) entry which is preliminary data.</text>
</comment>
<feature type="compositionally biased region" description="Low complexity" evidence="1">
    <location>
        <begin position="199"/>
        <end position="233"/>
    </location>
</feature>
<dbReference type="InterPro" id="IPR002557">
    <property type="entry name" value="Chitin-bd_dom"/>
</dbReference>
<feature type="region of interest" description="Disordered" evidence="1">
    <location>
        <begin position="613"/>
        <end position="634"/>
    </location>
</feature>
<dbReference type="InterPro" id="IPR052976">
    <property type="entry name" value="Scoloptoxin-like"/>
</dbReference>
<feature type="domain" description="Chitin-binding type-2" evidence="2">
    <location>
        <begin position="26"/>
        <end position="83"/>
    </location>
</feature>
<feature type="compositionally biased region" description="Low complexity" evidence="1">
    <location>
        <begin position="467"/>
        <end position="480"/>
    </location>
</feature>
<feature type="compositionally biased region" description="Basic and acidic residues" evidence="1">
    <location>
        <begin position="614"/>
        <end position="627"/>
    </location>
</feature>
<dbReference type="PANTHER" id="PTHR22933">
    <property type="entry name" value="FI18007P1-RELATED"/>
    <property type="match status" value="1"/>
</dbReference>
<dbReference type="AlphaFoldDB" id="A0AAE1HF31"/>
<feature type="compositionally biased region" description="Low complexity" evidence="1">
    <location>
        <begin position="497"/>
        <end position="529"/>
    </location>
</feature>
<dbReference type="EMBL" id="JAHWGI010000979">
    <property type="protein sequence ID" value="KAK3919380.1"/>
    <property type="molecule type" value="Genomic_DNA"/>
</dbReference>
<feature type="region of interest" description="Disordered" evidence="1">
    <location>
        <begin position="134"/>
        <end position="169"/>
    </location>
</feature>
<feature type="compositionally biased region" description="Low complexity" evidence="1">
    <location>
        <begin position="357"/>
        <end position="370"/>
    </location>
</feature>
<dbReference type="InterPro" id="IPR036508">
    <property type="entry name" value="Chitin-bd_dom_sf"/>
</dbReference>
<dbReference type="SUPFAM" id="SSF57625">
    <property type="entry name" value="Invertebrate chitin-binding proteins"/>
    <property type="match status" value="1"/>
</dbReference>
<evidence type="ECO:0000313" key="3">
    <source>
        <dbReference type="EMBL" id="KAK3919380.1"/>
    </source>
</evidence>
<dbReference type="GO" id="GO:0008061">
    <property type="term" value="F:chitin binding"/>
    <property type="evidence" value="ECO:0007669"/>
    <property type="project" value="InterPro"/>
</dbReference>
<dbReference type="Gene3D" id="2.170.140.10">
    <property type="entry name" value="Chitin binding domain"/>
    <property type="match status" value="1"/>
</dbReference>
<dbReference type="GO" id="GO:0005576">
    <property type="term" value="C:extracellular region"/>
    <property type="evidence" value="ECO:0007669"/>
    <property type="project" value="InterPro"/>
</dbReference>